<gene>
    <name evidence="5" type="ORF">BCR35DRAFT_310486</name>
</gene>
<accession>A0A1Y2D4G5</accession>
<keyword evidence="6" id="KW-1185">Reference proteome</keyword>
<evidence type="ECO:0000313" key="6">
    <source>
        <dbReference type="Proteomes" id="UP000193467"/>
    </source>
</evidence>
<dbReference type="PANTHER" id="PTHR23321">
    <property type="entry name" value="RIBOSOMAL PROTEIN S15, BACTERIAL AND ORGANELLAR"/>
    <property type="match status" value="1"/>
</dbReference>
<evidence type="ECO:0000256" key="4">
    <source>
        <dbReference type="SAM" id="MobiDB-lite"/>
    </source>
</evidence>
<dbReference type="Gene3D" id="1.10.287.10">
    <property type="entry name" value="S15/NS1, RNA-binding"/>
    <property type="match status" value="1"/>
</dbReference>
<evidence type="ECO:0000313" key="5">
    <source>
        <dbReference type="EMBL" id="ORY53986.1"/>
    </source>
</evidence>
<dbReference type="EMBL" id="MCGR01000102">
    <property type="protein sequence ID" value="ORY53986.1"/>
    <property type="molecule type" value="Genomic_DNA"/>
</dbReference>
<proteinExistence type="inferred from homology"/>
<dbReference type="GO" id="GO:0005737">
    <property type="term" value="C:cytoplasm"/>
    <property type="evidence" value="ECO:0007669"/>
    <property type="project" value="UniProtKB-ARBA"/>
</dbReference>
<dbReference type="AlphaFoldDB" id="A0A1Y2D4G5"/>
<dbReference type="CDD" id="cd00353">
    <property type="entry name" value="Ribosomal_S15p_S13e"/>
    <property type="match status" value="1"/>
</dbReference>
<name>A0A1Y2D4G5_9BASI</name>
<evidence type="ECO:0000256" key="2">
    <source>
        <dbReference type="ARBA" id="ARBA00022980"/>
    </source>
</evidence>
<comment type="similarity">
    <text evidence="1">Belongs to the universal ribosomal protein uS15 family.</text>
</comment>
<dbReference type="FunCoup" id="A0A1Y2D4G5">
    <property type="interactions" value="119"/>
</dbReference>
<evidence type="ECO:0000256" key="1">
    <source>
        <dbReference type="ARBA" id="ARBA00008434"/>
    </source>
</evidence>
<reference evidence="5 6" key="1">
    <citation type="submission" date="2016-07" db="EMBL/GenBank/DDBJ databases">
        <title>Pervasive Adenine N6-methylation of Active Genes in Fungi.</title>
        <authorList>
            <consortium name="DOE Joint Genome Institute"/>
            <person name="Mondo S.J."/>
            <person name="Dannebaum R.O."/>
            <person name="Kuo R.C."/>
            <person name="Labutti K."/>
            <person name="Haridas S."/>
            <person name="Kuo A."/>
            <person name="Salamov A."/>
            <person name="Ahrendt S.R."/>
            <person name="Lipzen A."/>
            <person name="Sullivan W."/>
            <person name="Andreopoulos W.B."/>
            <person name="Clum A."/>
            <person name="Lindquist E."/>
            <person name="Daum C."/>
            <person name="Ramamoorthy G.K."/>
            <person name="Gryganskyi A."/>
            <person name="Culley D."/>
            <person name="Magnuson J.K."/>
            <person name="James T.Y."/>
            <person name="O'Malley M.A."/>
            <person name="Stajich J.E."/>
            <person name="Spatafora J.W."/>
            <person name="Visel A."/>
            <person name="Grigoriev I.V."/>
        </authorList>
    </citation>
    <scope>NUCLEOTIDE SEQUENCE [LARGE SCALE GENOMIC DNA]</scope>
    <source>
        <strain evidence="5 6">62-1032</strain>
    </source>
</reference>
<dbReference type="PROSITE" id="PS00362">
    <property type="entry name" value="RIBOSOMAL_S15"/>
    <property type="match status" value="1"/>
</dbReference>
<dbReference type="SUPFAM" id="SSF47060">
    <property type="entry name" value="S15/NS1 RNA-binding domain"/>
    <property type="match status" value="1"/>
</dbReference>
<keyword evidence="2" id="KW-0689">Ribosomal protein</keyword>
<evidence type="ECO:0008006" key="7">
    <source>
        <dbReference type="Google" id="ProtNLM"/>
    </source>
</evidence>
<dbReference type="InterPro" id="IPR009068">
    <property type="entry name" value="uS15_NS1_RNA-bd_sf"/>
</dbReference>
<keyword evidence="3" id="KW-0687">Ribonucleoprotein</keyword>
<dbReference type="NCBIfam" id="TIGR00952">
    <property type="entry name" value="S15_bact"/>
    <property type="match status" value="1"/>
</dbReference>
<dbReference type="PANTHER" id="PTHR23321:SF26">
    <property type="entry name" value="SMALL RIBOSOMAL SUBUNIT PROTEIN US15M"/>
    <property type="match status" value="1"/>
</dbReference>
<evidence type="ECO:0000256" key="3">
    <source>
        <dbReference type="ARBA" id="ARBA00023274"/>
    </source>
</evidence>
<sequence>MLAPNPVSLCVSSVASSSSLLVPCSSSAASFSSSAISNETKAKRKSRLTKKAHMDRKASLVRQHEQTKPDAILGYPRSSPSAAETNAWDTSLLKSVLLDRNEIWARTTGGSAQDQQQFLSGLPGSNSSYLPKHYNFGLNADTASLLTETLPAVSSMRSILGSDISNDTIRETRVEIAEKEEMEKRQRLLRIMDLRNAGAKGIEVENTRRIVEAFGRKEGDTGSPEVQAAILTSRIHSLTTHLISQPRDIHNRRPLRSLIHQRAKVLKYLRSVNVLRYEECLAKIGVQSRAVEGEVVVTKQGLRELIRGV</sequence>
<dbReference type="Proteomes" id="UP000193467">
    <property type="component" value="Unassembled WGS sequence"/>
</dbReference>
<comment type="caution">
    <text evidence="5">The sequence shown here is derived from an EMBL/GenBank/DDBJ whole genome shotgun (WGS) entry which is preliminary data.</text>
</comment>
<dbReference type="Pfam" id="PF00312">
    <property type="entry name" value="Ribosomal_S15"/>
    <property type="match status" value="1"/>
</dbReference>
<dbReference type="SMART" id="SM01387">
    <property type="entry name" value="Ribosomal_S15"/>
    <property type="match status" value="1"/>
</dbReference>
<feature type="compositionally biased region" description="Basic residues" evidence="4">
    <location>
        <begin position="42"/>
        <end position="54"/>
    </location>
</feature>
<dbReference type="GO" id="GO:0005840">
    <property type="term" value="C:ribosome"/>
    <property type="evidence" value="ECO:0007669"/>
    <property type="project" value="UniProtKB-KW"/>
</dbReference>
<dbReference type="InParanoid" id="A0A1Y2D4G5"/>
<dbReference type="STRING" id="106004.A0A1Y2D4G5"/>
<dbReference type="GO" id="GO:1990904">
    <property type="term" value="C:ribonucleoprotein complex"/>
    <property type="evidence" value="ECO:0007669"/>
    <property type="project" value="UniProtKB-KW"/>
</dbReference>
<feature type="region of interest" description="Disordered" evidence="4">
    <location>
        <begin position="40"/>
        <end position="67"/>
    </location>
</feature>
<dbReference type="GO" id="GO:0003735">
    <property type="term" value="F:structural constituent of ribosome"/>
    <property type="evidence" value="ECO:0007669"/>
    <property type="project" value="InterPro"/>
</dbReference>
<dbReference type="InterPro" id="IPR000589">
    <property type="entry name" value="Ribosomal_uS15"/>
</dbReference>
<dbReference type="GO" id="GO:0006412">
    <property type="term" value="P:translation"/>
    <property type="evidence" value="ECO:0007669"/>
    <property type="project" value="InterPro"/>
</dbReference>
<dbReference type="InterPro" id="IPR005290">
    <property type="entry name" value="Ribosomal_uS15_bac-type"/>
</dbReference>
<dbReference type="OrthoDB" id="441444at2759"/>
<feature type="compositionally biased region" description="Basic and acidic residues" evidence="4">
    <location>
        <begin position="55"/>
        <end position="67"/>
    </location>
</feature>
<protein>
    <recommendedName>
        <fullName evidence="7">Ribosomal protein S15</fullName>
    </recommendedName>
</protein>
<organism evidence="5 6">
    <name type="scientific">Leucosporidium creatinivorum</name>
    <dbReference type="NCBI Taxonomy" id="106004"/>
    <lineage>
        <taxon>Eukaryota</taxon>
        <taxon>Fungi</taxon>
        <taxon>Dikarya</taxon>
        <taxon>Basidiomycota</taxon>
        <taxon>Pucciniomycotina</taxon>
        <taxon>Microbotryomycetes</taxon>
        <taxon>Leucosporidiales</taxon>
        <taxon>Leucosporidium</taxon>
    </lineage>
</organism>
<dbReference type="HAMAP" id="MF_01343_B">
    <property type="entry name" value="Ribosomal_uS15_B"/>
    <property type="match status" value="1"/>
</dbReference>